<evidence type="ECO:0000256" key="1">
    <source>
        <dbReference type="SAM" id="Phobius"/>
    </source>
</evidence>
<proteinExistence type="predicted"/>
<dbReference type="EMBL" id="CP042910">
    <property type="protein sequence ID" value="QEG15785.1"/>
    <property type="molecule type" value="Genomic_DNA"/>
</dbReference>
<dbReference type="AlphaFoldDB" id="A0A3D3RCF5"/>
<evidence type="ECO:0000313" key="3">
    <source>
        <dbReference type="EMBL" id="QEG15785.1"/>
    </source>
</evidence>
<accession>A0A517X8J1</accession>
<dbReference type="Proteomes" id="UP000322887">
    <property type="component" value="Chromosome"/>
</dbReference>
<evidence type="ECO:0000313" key="4">
    <source>
        <dbReference type="Proteomes" id="UP000263642"/>
    </source>
</evidence>
<dbReference type="EMBL" id="DQAY01000138">
    <property type="protein sequence ID" value="HCO25788.1"/>
    <property type="molecule type" value="Genomic_DNA"/>
</dbReference>
<keyword evidence="1" id="KW-0472">Membrane</keyword>
<protein>
    <submittedName>
        <fullName evidence="2">Uncharacterized protein</fullName>
    </submittedName>
</protein>
<dbReference type="Proteomes" id="UP000263642">
    <property type="component" value="Unassembled WGS sequence"/>
</dbReference>
<feature type="transmembrane region" description="Helical" evidence="1">
    <location>
        <begin position="43"/>
        <end position="61"/>
    </location>
</feature>
<keyword evidence="1" id="KW-1133">Transmembrane helix</keyword>
<sequence length="100" mass="11148">MIHQYEDLEKHIVPVSHDQAESSVTSKSSQVCDYVEEQPVKSVMISLGVGIGAGLLLGSMFRGSTRYFSRDQAFMDRVGNSVRESLSEIVPDSLKKHFRS</sequence>
<name>A0A3D3RCF5_9PLAN</name>
<accession>A0A3D3RCF5</accession>
<keyword evidence="1" id="KW-0812">Transmembrane</keyword>
<gene>
    <name evidence="2" type="ORF">DIT97_23215</name>
    <name evidence="3" type="ORF">GmarT_16280</name>
</gene>
<dbReference type="GeneID" id="98646256"/>
<dbReference type="RefSeq" id="WP_002647874.1">
    <property type="nucleotide sequence ID" value="NZ_CAXBMG010000024.1"/>
</dbReference>
<evidence type="ECO:0000313" key="5">
    <source>
        <dbReference type="Proteomes" id="UP000322887"/>
    </source>
</evidence>
<keyword evidence="5" id="KW-1185">Reference proteome</keyword>
<reference evidence="2 4" key="1">
    <citation type="journal article" date="2018" name="Nat. Biotechnol.">
        <title>A standardized bacterial taxonomy based on genome phylogeny substantially revises the tree of life.</title>
        <authorList>
            <person name="Parks D.H."/>
            <person name="Chuvochina M."/>
            <person name="Waite D.W."/>
            <person name="Rinke C."/>
            <person name="Skarshewski A."/>
            <person name="Chaumeil P.A."/>
            <person name="Hugenholtz P."/>
        </authorList>
    </citation>
    <scope>NUCLEOTIDE SEQUENCE [LARGE SCALE GENOMIC DNA]</scope>
    <source>
        <strain evidence="2">UBA9375</strain>
    </source>
</reference>
<reference evidence="3 5" key="2">
    <citation type="submission" date="2019-08" db="EMBL/GenBank/DDBJ databases">
        <title>Deep-cultivation of Planctomycetes and their phenomic and genomic characterization uncovers novel biology.</title>
        <authorList>
            <person name="Wiegand S."/>
            <person name="Jogler M."/>
            <person name="Boedeker C."/>
            <person name="Pinto D."/>
            <person name="Vollmers J."/>
            <person name="Rivas-Marin E."/>
            <person name="Kohn T."/>
            <person name="Peeters S.H."/>
            <person name="Heuer A."/>
            <person name="Rast P."/>
            <person name="Oberbeckmann S."/>
            <person name="Bunk B."/>
            <person name="Jeske O."/>
            <person name="Meyerdierks A."/>
            <person name="Storesund J.E."/>
            <person name="Kallscheuer N."/>
            <person name="Luecker S."/>
            <person name="Lage O.M."/>
            <person name="Pohl T."/>
            <person name="Merkel B.J."/>
            <person name="Hornburger P."/>
            <person name="Mueller R.-W."/>
            <person name="Bruemmer F."/>
            <person name="Labrenz M."/>
            <person name="Spormann A.M."/>
            <person name="Op den Camp H."/>
            <person name="Overmann J."/>
            <person name="Amann R."/>
            <person name="Jetten M.S.M."/>
            <person name="Mascher T."/>
            <person name="Medema M.H."/>
            <person name="Devos D.P."/>
            <person name="Kaster A.-K."/>
            <person name="Ovreas L."/>
            <person name="Rohde M."/>
            <person name="Galperin M.Y."/>
            <person name="Jogler C."/>
        </authorList>
    </citation>
    <scope>NUCLEOTIDE SEQUENCE [LARGE SCALE GENOMIC DNA]</scope>
    <source>
        <strain evidence="3 5">DSM 8797</strain>
    </source>
</reference>
<organism evidence="2 4">
    <name type="scientific">Gimesia maris</name>
    <dbReference type="NCBI Taxonomy" id="122"/>
    <lineage>
        <taxon>Bacteria</taxon>
        <taxon>Pseudomonadati</taxon>
        <taxon>Planctomycetota</taxon>
        <taxon>Planctomycetia</taxon>
        <taxon>Planctomycetales</taxon>
        <taxon>Planctomycetaceae</taxon>
        <taxon>Gimesia</taxon>
    </lineage>
</organism>
<evidence type="ECO:0000313" key="2">
    <source>
        <dbReference type="EMBL" id="HCO25788.1"/>
    </source>
</evidence>